<dbReference type="Proteomes" id="UP001501710">
    <property type="component" value="Unassembled WGS sequence"/>
</dbReference>
<evidence type="ECO:0000256" key="1">
    <source>
        <dbReference type="SAM" id="Phobius"/>
    </source>
</evidence>
<feature type="transmembrane region" description="Helical" evidence="1">
    <location>
        <begin position="117"/>
        <end position="136"/>
    </location>
</feature>
<gene>
    <name evidence="2" type="ORF">GCM10022254_20820</name>
</gene>
<organism evidence="2 3">
    <name type="scientific">Actinomadura meridiana</name>
    <dbReference type="NCBI Taxonomy" id="559626"/>
    <lineage>
        <taxon>Bacteria</taxon>
        <taxon>Bacillati</taxon>
        <taxon>Actinomycetota</taxon>
        <taxon>Actinomycetes</taxon>
        <taxon>Streptosporangiales</taxon>
        <taxon>Thermomonosporaceae</taxon>
        <taxon>Actinomadura</taxon>
    </lineage>
</organism>
<keyword evidence="3" id="KW-1185">Reference proteome</keyword>
<evidence type="ECO:0000313" key="3">
    <source>
        <dbReference type="Proteomes" id="UP001501710"/>
    </source>
</evidence>
<sequence length="356" mass="39267">MTSGTWSDSIPGVGTFFVGIDVAPGRYRCDDGKGGWWVRFTGPGGGDPVGSWPLPAGPTEIEIARTDFAFETHVSTYWRRIAPPRAPEDGSPAEARPVADPALRAELDTIVARRKPLLWLTPLTVLGLGLVGSPFLGSLWLLGLGMLAVLVALGTPSVSLDLRRARELERRRDRYLTPEDLDDEGRAMLARVQAAVDAVRDSEVNREGLLDAVDNAVTLPRQEWEIAQVLEKQSKLRADHTGLESAAVLPEVEQALRPLRAKLDISVEAVTRRVEALERYADRAREADEVLRAQRHLEAIAEKAHEYDELLADTVRDDLALPAIERLTDQSDELLRTLRDRLTKATEAANELPPHP</sequence>
<proteinExistence type="predicted"/>
<accession>A0ABP8BX14</accession>
<keyword evidence="1" id="KW-1133">Transmembrane helix</keyword>
<reference evidence="3" key="1">
    <citation type="journal article" date="2019" name="Int. J. Syst. Evol. Microbiol.">
        <title>The Global Catalogue of Microorganisms (GCM) 10K type strain sequencing project: providing services to taxonomists for standard genome sequencing and annotation.</title>
        <authorList>
            <consortium name="The Broad Institute Genomics Platform"/>
            <consortium name="The Broad Institute Genome Sequencing Center for Infectious Disease"/>
            <person name="Wu L."/>
            <person name="Ma J."/>
        </authorList>
    </citation>
    <scope>NUCLEOTIDE SEQUENCE [LARGE SCALE GENOMIC DNA]</scope>
    <source>
        <strain evidence="3">JCM 17440</strain>
    </source>
</reference>
<dbReference type="RefSeq" id="WP_344893578.1">
    <property type="nucleotide sequence ID" value="NZ_BAABAS010000005.1"/>
</dbReference>
<name>A0ABP8BX14_9ACTN</name>
<dbReference type="EMBL" id="BAABAS010000005">
    <property type="protein sequence ID" value="GAA4229106.1"/>
    <property type="molecule type" value="Genomic_DNA"/>
</dbReference>
<feature type="transmembrane region" description="Helical" evidence="1">
    <location>
        <begin position="142"/>
        <end position="162"/>
    </location>
</feature>
<keyword evidence="1" id="KW-0472">Membrane</keyword>
<evidence type="ECO:0000313" key="2">
    <source>
        <dbReference type="EMBL" id="GAA4229106.1"/>
    </source>
</evidence>
<protein>
    <submittedName>
        <fullName evidence="2">Uncharacterized protein</fullName>
    </submittedName>
</protein>
<comment type="caution">
    <text evidence="2">The sequence shown here is derived from an EMBL/GenBank/DDBJ whole genome shotgun (WGS) entry which is preliminary data.</text>
</comment>
<keyword evidence="1" id="KW-0812">Transmembrane</keyword>